<evidence type="ECO:0000313" key="3">
    <source>
        <dbReference type="Proteomes" id="UP000246464"/>
    </source>
</evidence>
<sequence length="86" mass="9093">MPQLFPCRVQSGPAGGSSRGSWSSSVSGLSRLLLTDLTFYTSRTASLSSFSPDLISAPSLSSDTHTKAKLHFNHSGLCQLNNTGHP</sequence>
<evidence type="ECO:0000256" key="1">
    <source>
        <dbReference type="SAM" id="MobiDB-lite"/>
    </source>
</evidence>
<accession>A0A2U9C2A5</accession>
<dbReference type="AlphaFoldDB" id="A0A2U9C2A5"/>
<name>A0A2U9C2A5_SCOMX</name>
<feature type="region of interest" description="Disordered" evidence="1">
    <location>
        <begin position="1"/>
        <end position="25"/>
    </location>
</feature>
<keyword evidence="3" id="KW-1185">Reference proteome</keyword>
<gene>
    <name evidence="2" type="ORF">SMAX5B_002695</name>
</gene>
<protein>
    <submittedName>
        <fullName evidence="2">Uncharacterized protein</fullName>
    </submittedName>
</protein>
<dbReference type="Proteomes" id="UP000246464">
    <property type="component" value="Chromosome 11"/>
</dbReference>
<proteinExistence type="predicted"/>
<dbReference type="EMBL" id="CP026253">
    <property type="protein sequence ID" value="AWP09252.1"/>
    <property type="molecule type" value="Genomic_DNA"/>
</dbReference>
<evidence type="ECO:0000313" key="2">
    <source>
        <dbReference type="EMBL" id="AWP09252.1"/>
    </source>
</evidence>
<organism evidence="2 3">
    <name type="scientific">Scophthalmus maximus</name>
    <name type="common">Turbot</name>
    <name type="synonym">Psetta maxima</name>
    <dbReference type="NCBI Taxonomy" id="52904"/>
    <lineage>
        <taxon>Eukaryota</taxon>
        <taxon>Metazoa</taxon>
        <taxon>Chordata</taxon>
        <taxon>Craniata</taxon>
        <taxon>Vertebrata</taxon>
        <taxon>Euteleostomi</taxon>
        <taxon>Actinopterygii</taxon>
        <taxon>Neopterygii</taxon>
        <taxon>Teleostei</taxon>
        <taxon>Neoteleostei</taxon>
        <taxon>Acanthomorphata</taxon>
        <taxon>Carangaria</taxon>
        <taxon>Pleuronectiformes</taxon>
        <taxon>Pleuronectoidei</taxon>
        <taxon>Scophthalmidae</taxon>
        <taxon>Scophthalmus</taxon>
    </lineage>
</organism>
<reference evidence="2 3" key="1">
    <citation type="submission" date="2017-12" db="EMBL/GenBank/DDBJ databases">
        <title>Integrating genomic resources of turbot (Scophthalmus maximus) in depth evaluation of genetic and physical mapping variation across individuals.</title>
        <authorList>
            <person name="Martinez P."/>
        </authorList>
    </citation>
    <scope>NUCLEOTIDE SEQUENCE [LARGE SCALE GENOMIC DNA]</scope>
</reference>